<gene>
    <name evidence="3" type="ORF">C2G38_2236950</name>
</gene>
<keyword evidence="4" id="KW-1185">Reference proteome</keyword>
<evidence type="ECO:0000256" key="2">
    <source>
        <dbReference type="SAM" id="MobiDB-lite"/>
    </source>
</evidence>
<reference evidence="3 4" key="1">
    <citation type="submission" date="2018-06" db="EMBL/GenBank/DDBJ databases">
        <title>Comparative genomics reveals the genomic features of Rhizophagus irregularis, R. cerebriforme, R. diaphanum and Gigaspora rosea, and their symbiotic lifestyle signature.</title>
        <authorList>
            <person name="Morin E."/>
            <person name="San Clemente H."/>
            <person name="Chen E.C.H."/>
            <person name="De La Providencia I."/>
            <person name="Hainaut M."/>
            <person name="Kuo A."/>
            <person name="Kohler A."/>
            <person name="Murat C."/>
            <person name="Tang N."/>
            <person name="Roy S."/>
            <person name="Loubradou J."/>
            <person name="Henrissat B."/>
            <person name="Grigoriev I.V."/>
            <person name="Corradi N."/>
            <person name="Roux C."/>
            <person name="Martin F.M."/>
        </authorList>
    </citation>
    <scope>NUCLEOTIDE SEQUENCE [LARGE SCALE GENOMIC DNA]</scope>
    <source>
        <strain evidence="3 4">DAOM 194757</strain>
    </source>
</reference>
<dbReference type="OrthoDB" id="2332122at2759"/>
<organism evidence="3 4">
    <name type="scientific">Gigaspora rosea</name>
    <dbReference type="NCBI Taxonomy" id="44941"/>
    <lineage>
        <taxon>Eukaryota</taxon>
        <taxon>Fungi</taxon>
        <taxon>Fungi incertae sedis</taxon>
        <taxon>Mucoromycota</taxon>
        <taxon>Glomeromycotina</taxon>
        <taxon>Glomeromycetes</taxon>
        <taxon>Diversisporales</taxon>
        <taxon>Gigasporaceae</taxon>
        <taxon>Gigaspora</taxon>
    </lineage>
</organism>
<sequence length="194" mass="22700">MSAKSSKKARQPKKITTNRAIFAGVLVGTPDTDVMETERSAKHSVESRRSPNIQTNSRYSEEVPSNMLGAIIDKLNELSEKMNRIERRLSEMDDRFSESFDLTHETNFINIAKKLFEYAIYPSDDDLRGVMEDYFAENHTEFYDSMTDKKWNFYYKKNIFFFLFRTSRQTQYSSLRFVSSPQLSSSRHESQPPP</sequence>
<evidence type="ECO:0000313" key="4">
    <source>
        <dbReference type="Proteomes" id="UP000266673"/>
    </source>
</evidence>
<dbReference type="EMBL" id="QKWP01006564">
    <property type="protein sequence ID" value="RIA99875.1"/>
    <property type="molecule type" value="Genomic_DNA"/>
</dbReference>
<evidence type="ECO:0000256" key="1">
    <source>
        <dbReference type="SAM" id="Coils"/>
    </source>
</evidence>
<feature type="coiled-coil region" evidence="1">
    <location>
        <begin position="68"/>
        <end position="95"/>
    </location>
</feature>
<dbReference type="AlphaFoldDB" id="A0A397TT66"/>
<comment type="caution">
    <text evidence="3">The sequence shown here is derived from an EMBL/GenBank/DDBJ whole genome shotgun (WGS) entry which is preliminary data.</text>
</comment>
<dbReference type="Proteomes" id="UP000266673">
    <property type="component" value="Unassembled WGS sequence"/>
</dbReference>
<feature type="compositionally biased region" description="Basic and acidic residues" evidence="2">
    <location>
        <begin position="37"/>
        <end position="49"/>
    </location>
</feature>
<keyword evidence="1" id="KW-0175">Coiled coil</keyword>
<evidence type="ECO:0000313" key="3">
    <source>
        <dbReference type="EMBL" id="RIA99875.1"/>
    </source>
</evidence>
<feature type="region of interest" description="Disordered" evidence="2">
    <location>
        <begin position="37"/>
        <end position="57"/>
    </location>
</feature>
<name>A0A397TT66_9GLOM</name>
<accession>A0A397TT66</accession>
<proteinExistence type="predicted"/>
<protein>
    <submittedName>
        <fullName evidence="3">Uncharacterized protein</fullName>
    </submittedName>
</protein>